<dbReference type="Proteomes" id="UP001634394">
    <property type="component" value="Unassembled WGS sequence"/>
</dbReference>
<keyword evidence="1" id="KW-0732">Signal</keyword>
<protein>
    <submittedName>
        <fullName evidence="2">Uncharacterized protein</fullName>
    </submittedName>
</protein>
<sequence length="429" mass="48603">MKLVIVLLGLACLAYAHENTTKAPKNADGSVNVKNSEIPQIPDMSAMLGMFEIPLDASLVAIQNFVMEKAKEMGFDLSNPEKLKETLKDQLKTIMPGVNVEELIEEPHKALQTTLKGLGIPSDDPKAMKKLVQDGLKEMGIDNVDIDNMDDLVEKLKKKVFHMLDIDENEDPEKLKKIVKKQIFDQLQEMGIDVKEDDNVETVQKKLTSAISKELKIFGIEIKSDDPKEMTSAIKKKLNELGVKFDNMQELQNQIMGMFMQHAQSAFMNMMVPRPKQDRSTMNAKKPQNIKAPHFIPQIQYPNLNLEIVVNVEEEEDNDIQQAHTPSQFTPIVKSSKFVGADEIITDHSLSFGEDIMQHVMHVRSGLRSGSMSEDIIEEMLDDLLHYHLKNIMLKEKLDRIERANGVMHNDDEMIQGGYSRFLSAIVNH</sequence>
<comment type="caution">
    <text evidence="2">The sequence shown here is derived from an EMBL/GenBank/DDBJ whole genome shotgun (WGS) entry which is preliminary data.</text>
</comment>
<dbReference type="AlphaFoldDB" id="A0ABD3V8K2"/>
<reference evidence="2 3" key="1">
    <citation type="submission" date="2024-11" db="EMBL/GenBank/DDBJ databases">
        <title>Chromosome-level genome assembly of the freshwater bivalve Anodonta woodiana.</title>
        <authorList>
            <person name="Chen X."/>
        </authorList>
    </citation>
    <scope>NUCLEOTIDE SEQUENCE [LARGE SCALE GENOMIC DNA]</scope>
    <source>
        <strain evidence="2">MN2024</strain>
        <tissue evidence="2">Gills</tissue>
    </source>
</reference>
<evidence type="ECO:0000256" key="1">
    <source>
        <dbReference type="SAM" id="SignalP"/>
    </source>
</evidence>
<organism evidence="2 3">
    <name type="scientific">Sinanodonta woodiana</name>
    <name type="common">Chinese pond mussel</name>
    <name type="synonym">Anodonta woodiana</name>
    <dbReference type="NCBI Taxonomy" id="1069815"/>
    <lineage>
        <taxon>Eukaryota</taxon>
        <taxon>Metazoa</taxon>
        <taxon>Spiralia</taxon>
        <taxon>Lophotrochozoa</taxon>
        <taxon>Mollusca</taxon>
        <taxon>Bivalvia</taxon>
        <taxon>Autobranchia</taxon>
        <taxon>Heteroconchia</taxon>
        <taxon>Palaeoheterodonta</taxon>
        <taxon>Unionida</taxon>
        <taxon>Unionoidea</taxon>
        <taxon>Unionidae</taxon>
        <taxon>Unioninae</taxon>
        <taxon>Sinanodonta</taxon>
    </lineage>
</organism>
<gene>
    <name evidence="2" type="ORF">ACJMK2_012046</name>
</gene>
<evidence type="ECO:0000313" key="3">
    <source>
        <dbReference type="Proteomes" id="UP001634394"/>
    </source>
</evidence>
<dbReference type="EMBL" id="JBJQND010000013">
    <property type="protein sequence ID" value="KAL3857371.1"/>
    <property type="molecule type" value="Genomic_DNA"/>
</dbReference>
<keyword evidence="3" id="KW-1185">Reference proteome</keyword>
<feature type="signal peptide" evidence="1">
    <location>
        <begin position="1"/>
        <end position="16"/>
    </location>
</feature>
<accession>A0ABD3V8K2</accession>
<proteinExistence type="predicted"/>
<evidence type="ECO:0000313" key="2">
    <source>
        <dbReference type="EMBL" id="KAL3857371.1"/>
    </source>
</evidence>
<name>A0ABD3V8K2_SINWO</name>
<feature type="chain" id="PRO_5044744782" evidence="1">
    <location>
        <begin position="17"/>
        <end position="429"/>
    </location>
</feature>